<feature type="domain" description="N,N-dimethylformamidase beta subunit-like C-terminal" evidence="4">
    <location>
        <begin position="280"/>
        <end position="681"/>
    </location>
</feature>
<dbReference type="Pfam" id="PF20254">
    <property type="entry name" value="DMFA2_C"/>
    <property type="match status" value="1"/>
</dbReference>
<dbReference type="Proteomes" id="UP000199111">
    <property type="component" value="Unassembled WGS sequence"/>
</dbReference>
<dbReference type="PANTHER" id="PTHR24216">
    <property type="entry name" value="PAXILLIN-RELATED"/>
    <property type="match status" value="1"/>
</dbReference>
<dbReference type="Pfam" id="PF17957">
    <property type="entry name" value="Big_7"/>
    <property type="match status" value="1"/>
</dbReference>
<keyword evidence="2" id="KW-0732">Signal</keyword>
<evidence type="ECO:0008006" key="7">
    <source>
        <dbReference type="Google" id="ProtNLM"/>
    </source>
</evidence>
<dbReference type="Pfam" id="PF13313">
    <property type="entry name" value="DUF4082"/>
    <property type="match status" value="3"/>
</dbReference>
<sequence>MSAMRRQRLPIAVSAFGVCVTLLMSPPQAAWGLAPAPRAELGGVKDVQAFVEHRTAAPGSPENPPGPKDVSSPPVVLPAEDAAGAGTASPDAHASPSASESASASPDSPAPVGAASASPDGDAPENAPTPPRPAGASGPESARPLEADPTPSEGTPEGPSKGTSGETLEDMLGDVARAPAQPSPSTAEAAGSGKDAGHAAVGTGDGDKRRASSARTRALRAACPPTSVICLENSLPGNPPSEWDVPGAGDSNIQGYGTSMSVNHGEVIQFKVATDSTDYRVDIYRIGYYGGMGARFIATVNPSASLPQTQPDCLTDLVTQLVDCGNWAVSASWTVPASAVSGVYVANLIRQDGTAGVSQMIFVVRDDDRGSDLLVQTSDATWQAYNTYGGTSLYRGLGAAGRAFKVSYNRPFTTRVSTCCTGSVESWFFNSEYPMVRWIEANGYDVSYTTNIDTVARPAELLEHKMFMSSGHDEYWSDEMRTNVQNALSGGVNLTFFSGNQLFWKTRWESSTDGSLTPLRTLVCYKETLANAKIDPSPQWTGSWRDPRFSPPSNGGRPENAVSGPWFRVNGVANNAITVPAEFGNLRLWRNTSIATLQPGQIATFPTGTLGYEWDEAPDNAFTPAGMVNLSRTIQSVPAYLLDFGSTYGPRIATHNLTLYRAPSGALVFGAGTTQWAWGLDAVHDRPGTPTDIRMQQATVNLFADMQAQPASLQAGLVPATMSTDTAPPTSTISNPPDGSSLSARVSVTLQGTAADTGGGVVAGVEVSVDNGTNWHAAVGLTDWQYRWTPSAAGTATILVRAVDDIGNIQPTPMAVTVTVNACPCTMWPATTLPAVASHNDPNSVEAGVKFRSASPGFITGVRFYKGPQNTGTHVGNLWTSGGQLLARATFTNETDSGWQQVNFSAPVAINSNTTYVASYYTTTGFYSITRPYFTTPHTGPPLTALADGADGGNGVYAYGATSTFPTSTYQATNYWVDIVFEPSNTLWDDSTLPAVASTNDAKAITVGVKFTASTTGTVNGIRFYKGAQNTGTHTGSLWTSSGQLLATATFTNESSTGWQRVDFSVPVPVDANTTYIASYHTTSGFYSTTKQYFTSGYTNGPLTALADLEQGGNGVYIYGATSTFPTSTYQSTNYWVDVVFTPSNSLWDDTALPANPSHQDPQAVTLGVKFTSSSAGTIRGIRFYKGAQNTGTHTGSLWTSSGQLLATATFTNETASGWQEVTFPTPVPISANTTYVASYHTTSGFYSTTRPYFLSPYTSIPLTALANGDQGGNGVYTYGATSTFPTSTYQATNYWVDVLLDFL</sequence>
<evidence type="ECO:0000259" key="4">
    <source>
        <dbReference type="Pfam" id="PF20254"/>
    </source>
</evidence>
<organism evidence="5 6">
    <name type="scientific">Streptosporangium canum</name>
    <dbReference type="NCBI Taxonomy" id="324952"/>
    <lineage>
        <taxon>Bacteria</taxon>
        <taxon>Bacillati</taxon>
        <taxon>Actinomycetota</taxon>
        <taxon>Actinomycetes</taxon>
        <taxon>Streptosporangiales</taxon>
        <taxon>Streptosporangiaceae</taxon>
        <taxon>Streptosporangium</taxon>
    </lineage>
</organism>
<dbReference type="EMBL" id="FOQY01000020">
    <property type="protein sequence ID" value="SFK23809.1"/>
    <property type="molecule type" value="Genomic_DNA"/>
</dbReference>
<dbReference type="InterPro" id="IPR025141">
    <property type="entry name" value="DUF4082"/>
</dbReference>
<evidence type="ECO:0000313" key="5">
    <source>
        <dbReference type="EMBL" id="SFK23809.1"/>
    </source>
</evidence>
<evidence type="ECO:0000256" key="1">
    <source>
        <dbReference type="SAM" id="MobiDB-lite"/>
    </source>
</evidence>
<dbReference type="SUPFAM" id="SSF81296">
    <property type="entry name" value="E set domains"/>
    <property type="match status" value="1"/>
</dbReference>
<feature type="compositionally biased region" description="Low complexity" evidence="1">
    <location>
        <begin position="88"/>
        <end position="120"/>
    </location>
</feature>
<dbReference type="InterPro" id="IPR046540">
    <property type="entry name" value="DMFA2_C"/>
</dbReference>
<proteinExistence type="predicted"/>
<feature type="region of interest" description="Disordered" evidence="1">
    <location>
        <begin position="55"/>
        <end position="215"/>
    </location>
</feature>
<reference evidence="6" key="1">
    <citation type="submission" date="2016-10" db="EMBL/GenBank/DDBJ databases">
        <authorList>
            <person name="Varghese N."/>
            <person name="Submissions S."/>
        </authorList>
    </citation>
    <scope>NUCLEOTIDE SEQUENCE [LARGE SCALE GENOMIC DNA]</scope>
    <source>
        <strain evidence="6">CGMCC 4.2126</strain>
    </source>
</reference>
<evidence type="ECO:0000259" key="3">
    <source>
        <dbReference type="Pfam" id="PF13313"/>
    </source>
</evidence>
<gene>
    <name evidence="5" type="ORF">SAMN05216275_12061</name>
</gene>
<evidence type="ECO:0000256" key="2">
    <source>
        <dbReference type="SAM" id="SignalP"/>
    </source>
</evidence>
<feature type="signal peptide" evidence="2">
    <location>
        <begin position="1"/>
        <end position="29"/>
    </location>
</feature>
<dbReference type="InterPro" id="IPR014756">
    <property type="entry name" value="Ig_E-set"/>
</dbReference>
<feature type="domain" description="DUF4082" evidence="3">
    <location>
        <begin position="832"/>
        <end position="977"/>
    </location>
</feature>
<feature type="domain" description="DUF4082" evidence="3">
    <location>
        <begin position="1152"/>
        <end position="1297"/>
    </location>
</feature>
<feature type="domain" description="DUF4082" evidence="3">
    <location>
        <begin position="992"/>
        <end position="1137"/>
    </location>
</feature>
<protein>
    <recommendedName>
        <fullName evidence="7">DUF4082 domain-containing protein</fullName>
    </recommendedName>
</protein>
<accession>A0A1I3XX01</accession>
<feature type="region of interest" description="Disordered" evidence="1">
    <location>
        <begin position="536"/>
        <end position="559"/>
    </location>
</feature>
<keyword evidence="6" id="KW-1185">Reference proteome</keyword>
<feature type="chain" id="PRO_5011470149" description="DUF4082 domain-containing protein" evidence="2">
    <location>
        <begin position="30"/>
        <end position="1304"/>
    </location>
</feature>
<dbReference type="Gene3D" id="2.60.40.650">
    <property type="match status" value="1"/>
</dbReference>
<name>A0A1I3XX01_9ACTN</name>
<evidence type="ECO:0000313" key="6">
    <source>
        <dbReference type="Proteomes" id="UP000199111"/>
    </source>
</evidence>